<name>E6LE85_ENTI1</name>
<dbReference type="RefSeq" id="WP_007207696.1">
    <property type="nucleotide sequence ID" value="NZ_GL622241.1"/>
</dbReference>
<dbReference type="OrthoDB" id="2325342at2"/>
<evidence type="ECO:0000313" key="2">
    <source>
        <dbReference type="Proteomes" id="UP000010296"/>
    </source>
</evidence>
<dbReference type="AlphaFoldDB" id="E6LE85"/>
<dbReference type="HOGENOM" id="CLU_2716179_0_0_9"/>
<evidence type="ECO:0000313" key="1">
    <source>
        <dbReference type="EMBL" id="EFU74499.1"/>
    </source>
</evidence>
<keyword evidence="2" id="KW-1185">Reference proteome</keyword>
<dbReference type="EMBL" id="AEPV01000025">
    <property type="protein sequence ID" value="EFU74499.1"/>
    <property type="molecule type" value="Genomic_DNA"/>
</dbReference>
<dbReference type="eggNOG" id="COG3385">
    <property type="taxonomic scope" value="Bacteria"/>
</dbReference>
<dbReference type="STRING" id="888064.HMPREF9088_0675"/>
<reference evidence="1 2" key="1">
    <citation type="submission" date="2010-12" db="EMBL/GenBank/DDBJ databases">
        <authorList>
            <person name="Muzny D."/>
            <person name="Qin X."/>
            <person name="Deng J."/>
            <person name="Jiang H."/>
            <person name="Liu Y."/>
            <person name="Qu J."/>
            <person name="Song X.-Z."/>
            <person name="Zhang L."/>
            <person name="Thornton R."/>
            <person name="Coyle M."/>
            <person name="Francisco L."/>
            <person name="Jackson L."/>
            <person name="Javaid M."/>
            <person name="Korchina V."/>
            <person name="Kovar C."/>
            <person name="Mata R."/>
            <person name="Mathew T."/>
            <person name="Ngo R."/>
            <person name="Nguyen L."/>
            <person name="Nguyen N."/>
            <person name="Okwuonu G."/>
            <person name="Ongeri F."/>
            <person name="Pham C."/>
            <person name="Simmons D."/>
            <person name="Wilczek-Boney K."/>
            <person name="Hale W."/>
            <person name="Jakkamsetti A."/>
            <person name="Pham P."/>
            <person name="Ruth R."/>
            <person name="San Lucas F."/>
            <person name="Warren J."/>
            <person name="Zhang J."/>
            <person name="Zhao Z."/>
            <person name="Zhou C."/>
            <person name="Zhu D."/>
            <person name="Lee S."/>
            <person name="Bess C."/>
            <person name="Blankenburg K."/>
            <person name="Forbes L."/>
            <person name="Fu Q."/>
            <person name="Gubbala S."/>
            <person name="Hirani K."/>
            <person name="Jayaseelan J.C."/>
            <person name="Lara F."/>
            <person name="Munidasa M."/>
            <person name="Palculict T."/>
            <person name="Patil S."/>
            <person name="Pu L.-L."/>
            <person name="Saada N."/>
            <person name="Tang L."/>
            <person name="Weissenberger G."/>
            <person name="Zhu Y."/>
            <person name="Hemphill L."/>
            <person name="Shang Y."/>
            <person name="Youmans B."/>
            <person name="Ayvaz T."/>
            <person name="Ross M."/>
            <person name="Santibanez J."/>
            <person name="Aqrawi P."/>
            <person name="Gross S."/>
            <person name="Joshi V."/>
            <person name="Fowler G."/>
            <person name="Nazareth L."/>
            <person name="Reid J."/>
            <person name="Worley K."/>
            <person name="Petrosino J."/>
            <person name="Highlander S."/>
            <person name="Gibbs R."/>
        </authorList>
    </citation>
    <scope>NUCLEOTIDE SEQUENCE [LARGE SCALE GENOMIC DNA]</scope>
    <source>
        <strain evidence="2">DSM 15952 / CCUG 50447 / LMG 22039 / TP 1.5</strain>
    </source>
</reference>
<gene>
    <name evidence="1" type="ORF">HMPREF9088_0675</name>
</gene>
<sequence length="72" mass="8077">MLSTIKRLSRNAKDFKDHTLLSANYAALEKKHIKDDRLVTVEHSDIVKPCGEQFEALSRVHDSSKGGIEKGI</sequence>
<dbReference type="PATRIC" id="fig|888064.11.peg.1328"/>
<proteinExistence type="predicted"/>
<comment type="caution">
    <text evidence="1">The sequence shown here is derived from an EMBL/GenBank/DDBJ whole genome shotgun (WGS) entry which is preliminary data.</text>
</comment>
<dbReference type="Proteomes" id="UP000010296">
    <property type="component" value="Unassembled WGS sequence"/>
</dbReference>
<protein>
    <submittedName>
        <fullName evidence="1">Uncharacterized protein</fullName>
    </submittedName>
</protein>
<organism evidence="1 2">
    <name type="scientific">Enterococcus italicus (strain DSM 15952 / CCUG 50447 / LMG 22039 / TP 1.5)</name>
    <dbReference type="NCBI Taxonomy" id="888064"/>
    <lineage>
        <taxon>Bacteria</taxon>
        <taxon>Bacillati</taxon>
        <taxon>Bacillota</taxon>
        <taxon>Bacilli</taxon>
        <taxon>Lactobacillales</taxon>
        <taxon>Enterococcaceae</taxon>
        <taxon>Enterococcus</taxon>
    </lineage>
</organism>
<accession>E6LE85</accession>